<organism evidence="2 3">
    <name type="scientific">Roseicitreum antarcticum</name>
    <dbReference type="NCBI Taxonomy" id="564137"/>
    <lineage>
        <taxon>Bacteria</taxon>
        <taxon>Pseudomonadati</taxon>
        <taxon>Pseudomonadota</taxon>
        <taxon>Alphaproteobacteria</taxon>
        <taxon>Rhodobacterales</taxon>
        <taxon>Paracoccaceae</taxon>
        <taxon>Roseicitreum</taxon>
    </lineage>
</organism>
<dbReference type="Gene3D" id="3.30.1050.10">
    <property type="entry name" value="SCP2 sterol-binding domain"/>
    <property type="match status" value="1"/>
</dbReference>
<reference evidence="2 3" key="1">
    <citation type="submission" date="2016-10" db="EMBL/GenBank/DDBJ databases">
        <authorList>
            <person name="de Groot N.N."/>
        </authorList>
    </citation>
    <scope>NUCLEOTIDE SEQUENCE [LARGE SCALE GENOMIC DNA]</scope>
    <source>
        <strain evidence="2 3">CGMCC 1.8894</strain>
    </source>
</reference>
<dbReference type="InterPro" id="IPR036527">
    <property type="entry name" value="SCP2_sterol-bd_dom_sf"/>
</dbReference>
<dbReference type="OrthoDB" id="9809312at2"/>
<dbReference type="InterPro" id="IPR003033">
    <property type="entry name" value="SCP2_sterol-bd_dom"/>
</dbReference>
<evidence type="ECO:0000259" key="1">
    <source>
        <dbReference type="Pfam" id="PF02036"/>
    </source>
</evidence>
<feature type="domain" description="SCP2" evidence="1">
    <location>
        <begin position="23"/>
        <end position="94"/>
    </location>
</feature>
<dbReference type="Proteomes" id="UP000198539">
    <property type="component" value="Unassembled WGS sequence"/>
</dbReference>
<keyword evidence="3" id="KW-1185">Reference proteome</keyword>
<protein>
    <submittedName>
        <fullName evidence="2">SCP-2 sterol transfer family protein</fullName>
    </submittedName>
</protein>
<name>A0A1H2XZB7_9RHOB</name>
<dbReference type="AlphaFoldDB" id="A0A1H2XZB7"/>
<sequence>MTDILDHAVKAMEAKIRGTFDGSAKFVIGDEGAIVLDSKGVRRSDEACKVTLTASVATFRALLDGKLKPTTAFMTGKLKVDGDMGMALKLGSVLGGKP</sequence>
<evidence type="ECO:0000313" key="2">
    <source>
        <dbReference type="EMBL" id="SDW98196.1"/>
    </source>
</evidence>
<dbReference type="RefSeq" id="WP_092888089.1">
    <property type="nucleotide sequence ID" value="NZ_CP061498.1"/>
</dbReference>
<dbReference type="SUPFAM" id="SSF55718">
    <property type="entry name" value="SCP-like"/>
    <property type="match status" value="1"/>
</dbReference>
<evidence type="ECO:0000313" key="3">
    <source>
        <dbReference type="Proteomes" id="UP000198539"/>
    </source>
</evidence>
<accession>A0A1H2XZB7</accession>
<gene>
    <name evidence="2" type="ORF">SAMN04488238_104362</name>
</gene>
<dbReference type="Pfam" id="PF02036">
    <property type="entry name" value="SCP2"/>
    <property type="match status" value="1"/>
</dbReference>
<dbReference type="STRING" id="564137.SAMN04488238_104362"/>
<proteinExistence type="predicted"/>
<dbReference type="EMBL" id="FNOM01000004">
    <property type="protein sequence ID" value="SDW98196.1"/>
    <property type="molecule type" value="Genomic_DNA"/>
</dbReference>